<dbReference type="Proteomes" id="UP000037175">
    <property type="component" value="Unassembled WGS sequence"/>
</dbReference>
<protein>
    <submittedName>
        <fullName evidence="1">Uncharacterized protein</fullName>
    </submittedName>
</protein>
<evidence type="ECO:0000313" key="1">
    <source>
        <dbReference type="EMBL" id="KNZ68190.1"/>
    </source>
</evidence>
<evidence type="ECO:0000313" key="2">
    <source>
        <dbReference type="Proteomes" id="UP000037175"/>
    </source>
</evidence>
<proteinExistence type="predicted"/>
<dbReference type="EMBL" id="LGTE01000047">
    <property type="protein sequence ID" value="KNZ68190.1"/>
    <property type="molecule type" value="Genomic_DNA"/>
</dbReference>
<sequence length="230" mass="26861">MHYLHAILVNVIEASGHIPQPEEYEDAKLEARGVAMSETEEYYGSVFDWRTEDNAGRWSDLYPGIGVVLGAEDRERFLAEFHRWRNMPLKKALELYATFSLDQTGWRTQEEIDEFNERARQEGTPEFVINSDVEPLIFDEPDEPQRYYSGIPKSDAVINRDFICQVWGNEDVNYNLYLLKSIMQLICGDYRSDSQFYSLLDYSSRVSKKTLEDVLAHPEKYALVFSDYHN</sequence>
<comment type="caution">
    <text evidence="1">The sequence shown here is derived from an EMBL/GenBank/DDBJ whole genome shotgun (WGS) entry which is preliminary data.</text>
</comment>
<organism evidence="1 2">
    <name type="scientific">Thermincola ferriacetica</name>
    <dbReference type="NCBI Taxonomy" id="281456"/>
    <lineage>
        <taxon>Bacteria</taxon>
        <taxon>Bacillati</taxon>
        <taxon>Bacillota</taxon>
        <taxon>Clostridia</taxon>
        <taxon>Eubacteriales</taxon>
        <taxon>Thermincolaceae</taxon>
        <taxon>Thermincola</taxon>
    </lineage>
</organism>
<dbReference type="AlphaFoldDB" id="A0A0L6VY60"/>
<accession>A0A0L6VY60</accession>
<keyword evidence="2" id="KW-1185">Reference proteome</keyword>
<reference evidence="2" key="1">
    <citation type="submission" date="2015-07" db="EMBL/GenBank/DDBJ databases">
        <title>Complete Genome of Thermincola ferriacetica strain Z-0001T.</title>
        <authorList>
            <person name="Lusk B."/>
            <person name="Badalamenti J.P."/>
            <person name="Parameswaran P."/>
            <person name="Bond D.R."/>
            <person name="Torres C.I."/>
        </authorList>
    </citation>
    <scope>NUCLEOTIDE SEQUENCE [LARGE SCALE GENOMIC DNA]</scope>
    <source>
        <strain evidence="2">Z-0001</strain>
    </source>
</reference>
<gene>
    <name evidence="1" type="ORF">Tfer_3272</name>
</gene>
<dbReference type="RefSeq" id="WP_052219174.1">
    <property type="nucleotide sequence ID" value="NZ_LGTE01000047.1"/>
</dbReference>
<name>A0A0L6VY60_9FIRM</name>